<sequence length="72" mass="7980">MSKALNMPIIAVTSPIKKWKVRGSFETKPRSGRPRKIAATTARRIVRDSMKPPPLQDLKRNPGCSGKRCCGC</sequence>
<organism evidence="1 2">
    <name type="scientific">Staurois parvus</name>
    <dbReference type="NCBI Taxonomy" id="386267"/>
    <lineage>
        <taxon>Eukaryota</taxon>
        <taxon>Metazoa</taxon>
        <taxon>Chordata</taxon>
        <taxon>Craniata</taxon>
        <taxon>Vertebrata</taxon>
        <taxon>Euteleostomi</taxon>
        <taxon>Amphibia</taxon>
        <taxon>Batrachia</taxon>
        <taxon>Anura</taxon>
        <taxon>Neobatrachia</taxon>
        <taxon>Ranoidea</taxon>
        <taxon>Ranidae</taxon>
        <taxon>Staurois</taxon>
    </lineage>
</organism>
<proteinExistence type="predicted"/>
<evidence type="ECO:0000313" key="2">
    <source>
        <dbReference type="Proteomes" id="UP001162483"/>
    </source>
</evidence>
<evidence type="ECO:0000313" key="1">
    <source>
        <dbReference type="EMBL" id="CAI9576428.1"/>
    </source>
</evidence>
<dbReference type="EMBL" id="CATNWA010014830">
    <property type="protein sequence ID" value="CAI9576428.1"/>
    <property type="molecule type" value="Genomic_DNA"/>
</dbReference>
<gene>
    <name evidence="1" type="ORF">SPARVUS_LOCUS8499452</name>
</gene>
<comment type="caution">
    <text evidence="1">The sequence shown here is derived from an EMBL/GenBank/DDBJ whole genome shotgun (WGS) entry which is preliminary data.</text>
</comment>
<accession>A0ABN9DV85</accession>
<keyword evidence="2" id="KW-1185">Reference proteome</keyword>
<name>A0ABN9DV85_9NEOB</name>
<protein>
    <submittedName>
        <fullName evidence="1">Uncharacterized protein</fullName>
    </submittedName>
</protein>
<reference evidence="1" key="1">
    <citation type="submission" date="2023-05" db="EMBL/GenBank/DDBJ databases">
        <authorList>
            <person name="Stuckert A."/>
        </authorList>
    </citation>
    <scope>NUCLEOTIDE SEQUENCE</scope>
</reference>
<dbReference type="Proteomes" id="UP001162483">
    <property type="component" value="Unassembled WGS sequence"/>
</dbReference>